<dbReference type="SUPFAM" id="SSF47240">
    <property type="entry name" value="Ferritin-like"/>
    <property type="match status" value="1"/>
</dbReference>
<dbReference type="InterPro" id="IPR039376">
    <property type="entry name" value="Ferritin_CCC1_N"/>
</dbReference>
<evidence type="ECO:0000256" key="3">
    <source>
        <dbReference type="ARBA" id="ARBA00022989"/>
    </source>
</evidence>
<dbReference type="InterPro" id="IPR009078">
    <property type="entry name" value="Ferritin-like_SF"/>
</dbReference>
<sequence length="283" mass="31990">MDKLILRLQQNEITEGEVYKRLAQISKGSNQKVFEQIAAEEFSHYQFWKKQTGKDVPINKFRFNLYYFIIRVFGLTFGSKLMEKGEGQAQKVYAKLITKYPEAKKILEDEDEHEKKLINMIDEEKLLYIGSVVLGLNDALVELTGALAGFTLALQNRNLVAMAGLITGLAASLSMAASEYLSNVSGEGEIDAKKSATYTGIAYIFTVIYLIFPFFLFTNIFVCLGVSLFNAVTIIFLFTFYISVAKDYDFKKRFLQMVSISLGVATLSFGLGFLIRKFLHIDI</sequence>
<dbReference type="Proteomes" id="UP000034581">
    <property type="component" value="Unassembled WGS sequence"/>
</dbReference>
<dbReference type="AlphaFoldDB" id="A0A0G0BJ57"/>
<feature type="transmembrane region" description="Helical" evidence="5">
    <location>
        <begin position="224"/>
        <end position="242"/>
    </location>
</feature>
<organism evidence="6 7">
    <name type="scientific">candidate division CPR3 bacterium GW2011_GWF2_35_18</name>
    <dbReference type="NCBI Taxonomy" id="1618350"/>
    <lineage>
        <taxon>Bacteria</taxon>
        <taxon>Bacteria division CPR3</taxon>
    </lineage>
</organism>
<comment type="subcellular location">
    <subcellularLocation>
        <location evidence="1">Endomembrane system</location>
        <topology evidence="1">Multi-pass membrane protein</topology>
    </subcellularLocation>
</comment>
<evidence type="ECO:0000256" key="4">
    <source>
        <dbReference type="ARBA" id="ARBA00023136"/>
    </source>
</evidence>
<evidence type="ECO:0008006" key="8">
    <source>
        <dbReference type="Google" id="ProtNLM"/>
    </source>
</evidence>
<dbReference type="GO" id="GO:0030026">
    <property type="term" value="P:intracellular manganese ion homeostasis"/>
    <property type="evidence" value="ECO:0007669"/>
    <property type="project" value="InterPro"/>
</dbReference>
<proteinExistence type="predicted"/>
<comment type="caution">
    <text evidence="6">The sequence shown here is derived from an EMBL/GenBank/DDBJ whole genome shotgun (WGS) entry which is preliminary data.</text>
</comment>
<reference evidence="6 7" key="1">
    <citation type="journal article" date="2015" name="Nature">
        <title>rRNA introns, odd ribosomes, and small enigmatic genomes across a large radiation of phyla.</title>
        <authorList>
            <person name="Brown C.T."/>
            <person name="Hug L.A."/>
            <person name="Thomas B.C."/>
            <person name="Sharon I."/>
            <person name="Castelle C.J."/>
            <person name="Singh A."/>
            <person name="Wilkins M.J."/>
            <person name="Williams K.H."/>
            <person name="Banfield J.F."/>
        </authorList>
    </citation>
    <scope>NUCLEOTIDE SEQUENCE [LARGE SCALE GENOMIC DNA]</scope>
</reference>
<dbReference type="CDD" id="cd02431">
    <property type="entry name" value="Ferritin_CCC1_C"/>
    <property type="match status" value="1"/>
</dbReference>
<feature type="transmembrane region" description="Helical" evidence="5">
    <location>
        <begin position="254"/>
        <end position="275"/>
    </location>
</feature>
<keyword evidence="4 5" id="KW-0472">Membrane</keyword>
<dbReference type="CDD" id="cd01044">
    <property type="entry name" value="Ferritin_CCC1_N"/>
    <property type="match status" value="1"/>
</dbReference>
<dbReference type="PATRIC" id="fig|1618350.3.peg.745"/>
<evidence type="ECO:0000313" key="7">
    <source>
        <dbReference type="Proteomes" id="UP000034581"/>
    </source>
</evidence>
<evidence type="ECO:0000256" key="2">
    <source>
        <dbReference type="ARBA" id="ARBA00022692"/>
    </source>
</evidence>
<feature type="transmembrane region" description="Helical" evidence="5">
    <location>
        <begin position="198"/>
        <end position="218"/>
    </location>
</feature>
<dbReference type="GO" id="GO:0012505">
    <property type="term" value="C:endomembrane system"/>
    <property type="evidence" value="ECO:0007669"/>
    <property type="project" value="UniProtKB-SubCell"/>
</dbReference>
<dbReference type="EMBL" id="LBQB01000005">
    <property type="protein sequence ID" value="KKP69524.1"/>
    <property type="molecule type" value="Genomic_DNA"/>
</dbReference>
<dbReference type="STRING" id="1618350.UR67_C0005G0013"/>
<protein>
    <recommendedName>
        <fullName evidence="8">Rubrerythrin diiron-binding domain-containing protein</fullName>
    </recommendedName>
</protein>
<accession>A0A0G0BJ57</accession>
<keyword evidence="2 5" id="KW-0812">Transmembrane</keyword>
<dbReference type="GO" id="GO:0005384">
    <property type="term" value="F:manganese ion transmembrane transporter activity"/>
    <property type="evidence" value="ECO:0007669"/>
    <property type="project" value="InterPro"/>
</dbReference>
<evidence type="ECO:0000256" key="5">
    <source>
        <dbReference type="SAM" id="Phobius"/>
    </source>
</evidence>
<feature type="transmembrane region" description="Helical" evidence="5">
    <location>
        <begin position="159"/>
        <end position="177"/>
    </location>
</feature>
<dbReference type="Pfam" id="PF01988">
    <property type="entry name" value="VIT1"/>
    <property type="match status" value="1"/>
</dbReference>
<dbReference type="InterPro" id="IPR008217">
    <property type="entry name" value="Ccc1_fam"/>
</dbReference>
<gene>
    <name evidence="6" type="ORF">UR67_C0005G0013</name>
</gene>
<evidence type="ECO:0000256" key="1">
    <source>
        <dbReference type="ARBA" id="ARBA00004127"/>
    </source>
</evidence>
<evidence type="ECO:0000313" key="6">
    <source>
        <dbReference type="EMBL" id="KKP69524.1"/>
    </source>
</evidence>
<name>A0A0G0BJ57_UNCC3</name>
<keyword evidence="3 5" id="KW-1133">Transmembrane helix</keyword>